<feature type="compositionally biased region" description="Basic and acidic residues" evidence="2">
    <location>
        <begin position="653"/>
        <end position="667"/>
    </location>
</feature>
<feature type="compositionally biased region" description="Basic and acidic residues" evidence="2">
    <location>
        <begin position="598"/>
        <end position="609"/>
    </location>
</feature>
<evidence type="ECO:0000256" key="2">
    <source>
        <dbReference type="SAM" id="MobiDB-lite"/>
    </source>
</evidence>
<dbReference type="VEuPathDB" id="CryptoDB:Cvel_1501"/>
<feature type="compositionally biased region" description="Basic and acidic residues" evidence="2">
    <location>
        <begin position="956"/>
        <end position="966"/>
    </location>
</feature>
<dbReference type="AlphaFoldDB" id="A0A0G4HXI0"/>
<name>A0A0G4HXI0_9ALVE</name>
<evidence type="ECO:0000256" key="1">
    <source>
        <dbReference type="SAM" id="Coils"/>
    </source>
</evidence>
<gene>
    <name evidence="3" type="ORF">Cvel_1501</name>
</gene>
<dbReference type="EMBL" id="CDMZ01004259">
    <property type="protein sequence ID" value="CEM49211.1"/>
    <property type="molecule type" value="Genomic_DNA"/>
</dbReference>
<sequence length="966" mass="105471">MRLVFPLAIPVLAGSALYVTAFVTTQPHQLRSARCASTRKKETALHDMEQKDTSLDVLKLLQRERENPNSIAEDEEIRQTDLPITFHRLHREAPTPEMAREHLMDLDRFRGVLVGALMGSAVGKTYLSVKTAQTGKLVAEPGRQGYVTAVIERLMGDESLGELQYGGLGALMLSVGQALSDHGGVLSPDLRSGREADSSIDGWTVGESMSDTYLSSRIRGFAPCHSKLLRAISFPRDAAVRASAARVHLEREKAVMTNRQAQEQAMREEQKKKWEQAEEAISRVMENRAEFQGGTHVVAKLPPWEDKSAEGGKGEEIWPQPIPDMNLPAGINEPFPVLGGAGDEVEEGNEGVSVIGTAGSLEDVSPSSKEKEKTGVLRAFSLLGNGEDPMKLPGGESWSEVRRRDGRVEVWGPVDDLSEGERRQLSQLPSWSSRAVGDGLGAATTAALVGPLSLFFYQPNEKTVKGLEQEPALGRINRGALSRSAHDLAFLAESTPAAVLQAVVGAQAVLGALLAPRSGGKKAAEEIIEGLVQSLDHAEKNLPLVGETADLYREDIETLKKTVRRPSSWWIKRALTKSPDKKMEDYFCDRKMRLEKSIQEGRAEAEGSSRRFSSLTAQMRTDRETSVNTHPNDHLEDEDDLNLEGFSTGSSQDDQKEKEGNEGDRSWLTDLGVDLVRDETAEREDASGIALTALWASLRGVSRGLSFFDVLKAALVPGGASEVVATLAGAVAGGWMGLSGLDLEVMSMEPARRKKAQPAADKVPSVSRPLRVLERTEGVRTAVALADDIFQKTTGLLVDDLLQRAGPTAFTVRMPTAPLPVSDDADNNNSPLMDPRLPRKVGGAVGLGNRPLETPEVYDRKIVERHFKRGTGKGRRRARREDGAEAVEVDEDLVARYLEEGRKRRNSLASLGVGEQGGHSFDREEEGEVRREGIKKQVRSRRRSLKFRPTSANGAFREREDVVGGS</sequence>
<proteinExistence type="predicted"/>
<feature type="compositionally biased region" description="Polar residues" evidence="2">
    <location>
        <begin position="610"/>
        <end position="619"/>
    </location>
</feature>
<feature type="region of interest" description="Disordered" evidence="2">
    <location>
        <begin position="598"/>
        <end position="667"/>
    </location>
</feature>
<feature type="region of interest" description="Disordered" evidence="2">
    <location>
        <begin position="909"/>
        <end position="966"/>
    </location>
</feature>
<feature type="coiled-coil region" evidence="1">
    <location>
        <begin position="251"/>
        <end position="287"/>
    </location>
</feature>
<protein>
    <submittedName>
        <fullName evidence="3">Uncharacterized protein</fullName>
    </submittedName>
</protein>
<feature type="region of interest" description="Disordered" evidence="2">
    <location>
        <begin position="817"/>
        <end position="848"/>
    </location>
</feature>
<feature type="compositionally biased region" description="Basic residues" evidence="2">
    <location>
        <begin position="936"/>
        <end position="946"/>
    </location>
</feature>
<reference evidence="3" key="1">
    <citation type="submission" date="2014-11" db="EMBL/GenBank/DDBJ databases">
        <authorList>
            <person name="Otto D Thomas"/>
            <person name="Naeem Raeece"/>
        </authorList>
    </citation>
    <scope>NUCLEOTIDE SEQUENCE</scope>
</reference>
<organism evidence="3">
    <name type="scientific">Chromera velia CCMP2878</name>
    <dbReference type="NCBI Taxonomy" id="1169474"/>
    <lineage>
        <taxon>Eukaryota</taxon>
        <taxon>Sar</taxon>
        <taxon>Alveolata</taxon>
        <taxon>Colpodellida</taxon>
        <taxon>Chromeraceae</taxon>
        <taxon>Chromera</taxon>
    </lineage>
</organism>
<accession>A0A0G4HXI0</accession>
<keyword evidence="1" id="KW-0175">Coiled coil</keyword>
<evidence type="ECO:0000313" key="3">
    <source>
        <dbReference type="EMBL" id="CEM49211.1"/>
    </source>
</evidence>